<dbReference type="InterPro" id="IPR000873">
    <property type="entry name" value="AMP-dep_synth/lig_dom"/>
</dbReference>
<dbReference type="FunFam" id="3.30.300.30:FF:000033">
    <property type="entry name" value="Nonribosomal siderophore peptide synthase SidC"/>
    <property type="match status" value="1"/>
</dbReference>
<evidence type="ECO:0000256" key="3">
    <source>
        <dbReference type="ARBA" id="ARBA00022553"/>
    </source>
</evidence>
<dbReference type="NCBIfam" id="TIGR01733">
    <property type="entry name" value="AA-adenyl-dom"/>
    <property type="match status" value="2"/>
</dbReference>
<dbReference type="PROSITE" id="PS00012">
    <property type="entry name" value="PHOSPHOPANTETHEINE"/>
    <property type="match status" value="5"/>
</dbReference>
<dbReference type="InterPro" id="IPR036736">
    <property type="entry name" value="ACP-like_sf"/>
</dbReference>
<dbReference type="OrthoDB" id="416786at2759"/>
<evidence type="ECO:0000313" key="9">
    <source>
        <dbReference type="Proteomes" id="UP000243797"/>
    </source>
</evidence>
<dbReference type="CDD" id="cd05918">
    <property type="entry name" value="A_NRPS_SidN3_like"/>
    <property type="match status" value="2"/>
</dbReference>
<feature type="domain" description="Carrier" evidence="7">
    <location>
        <begin position="3737"/>
        <end position="3810"/>
    </location>
</feature>
<dbReference type="Gene3D" id="3.30.300.30">
    <property type="match status" value="3"/>
</dbReference>
<dbReference type="InterPro" id="IPR020806">
    <property type="entry name" value="PKS_PP-bd"/>
</dbReference>
<keyword evidence="9" id="KW-1185">Reference proteome</keyword>
<dbReference type="PROSITE" id="PS00455">
    <property type="entry name" value="AMP_BINDING"/>
    <property type="match status" value="2"/>
</dbReference>
<dbReference type="SMART" id="SM00823">
    <property type="entry name" value="PKS_PP"/>
    <property type="match status" value="5"/>
</dbReference>
<feature type="region of interest" description="Disordered" evidence="6">
    <location>
        <begin position="157"/>
        <end position="184"/>
    </location>
</feature>
<evidence type="ECO:0000256" key="6">
    <source>
        <dbReference type="SAM" id="MobiDB-lite"/>
    </source>
</evidence>
<dbReference type="SUPFAM" id="SSF56801">
    <property type="entry name" value="Acetyl-CoA synthetase-like"/>
    <property type="match status" value="3"/>
</dbReference>
<dbReference type="SUPFAM" id="SSF52777">
    <property type="entry name" value="CoA-dependent acyltransferases"/>
    <property type="match status" value="12"/>
</dbReference>
<evidence type="ECO:0000256" key="4">
    <source>
        <dbReference type="ARBA" id="ARBA00022598"/>
    </source>
</evidence>
<dbReference type="InParanoid" id="A0A2K1QQ50"/>
<dbReference type="GO" id="GO:0010106">
    <property type="term" value="P:cellular response to iron ion starvation"/>
    <property type="evidence" value="ECO:0007669"/>
    <property type="project" value="UniProtKB-ARBA"/>
</dbReference>
<gene>
    <name evidence="8" type="ORF">CAC42_7206</name>
</gene>
<evidence type="ECO:0000256" key="5">
    <source>
        <dbReference type="ARBA" id="ARBA00029454"/>
    </source>
</evidence>
<organism evidence="8 9">
    <name type="scientific">Sphaceloma murrayae</name>
    <dbReference type="NCBI Taxonomy" id="2082308"/>
    <lineage>
        <taxon>Eukaryota</taxon>
        <taxon>Fungi</taxon>
        <taxon>Dikarya</taxon>
        <taxon>Ascomycota</taxon>
        <taxon>Pezizomycotina</taxon>
        <taxon>Dothideomycetes</taxon>
        <taxon>Dothideomycetidae</taxon>
        <taxon>Myriangiales</taxon>
        <taxon>Elsinoaceae</taxon>
        <taxon>Sphaceloma</taxon>
    </lineage>
</organism>
<dbReference type="GO" id="GO:0016874">
    <property type="term" value="F:ligase activity"/>
    <property type="evidence" value="ECO:0007669"/>
    <property type="project" value="UniProtKB-KW"/>
</dbReference>
<keyword evidence="4" id="KW-0436">Ligase</keyword>
<dbReference type="PANTHER" id="PTHR45527">
    <property type="entry name" value="NONRIBOSOMAL PEPTIDE SYNTHETASE"/>
    <property type="match status" value="1"/>
</dbReference>
<reference evidence="8 9" key="1">
    <citation type="submission" date="2017-06" db="EMBL/GenBank/DDBJ databases">
        <title>Draft genome sequence of a variant of Elsinoe murrayae.</title>
        <authorList>
            <person name="Cheng Q."/>
        </authorList>
    </citation>
    <scope>NUCLEOTIDE SEQUENCE [LARGE SCALE GENOMIC DNA]</scope>
    <source>
        <strain evidence="8 9">CQ-2017a</strain>
    </source>
</reference>
<name>A0A2K1QQ50_9PEZI</name>
<comment type="pathway">
    <text evidence="1">Siderophore biosynthesis.</text>
</comment>
<keyword evidence="3" id="KW-0597">Phosphoprotein</keyword>
<dbReference type="FunFam" id="3.40.50.12780:FF:000024">
    <property type="entry name" value="Nonribosomal siderophore peptide synthase SidC"/>
    <property type="match status" value="2"/>
</dbReference>
<evidence type="ECO:0000256" key="1">
    <source>
        <dbReference type="ARBA" id="ARBA00004924"/>
    </source>
</evidence>
<evidence type="ECO:0000313" key="8">
    <source>
        <dbReference type="EMBL" id="PNS17152.1"/>
    </source>
</evidence>
<dbReference type="GO" id="GO:0005737">
    <property type="term" value="C:cytoplasm"/>
    <property type="evidence" value="ECO:0007669"/>
    <property type="project" value="TreeGrafter"/>
</dbReference>
<dbReference type="Gene3D" id="1.10.1200.10">
    <property type="entry name" value="ACP-like"/>
    <property type="match status" value="6"/>
</dbReference>
<dbReference type="PANTHER" id="PTHR45527:SF1">
    <property type="entry name" value="FATTY ACID SYNTHASE"/>
    <property type="match status" value="1"/>
</dbReference>
<dbReference type="GO" id="GO:0031169">
    <property type="term" value="P:ferrichrome biosynthetic process"/>
    <property type="evidence" value="ECO:0007669"/>
    <property type="project" value="UniProtKB-ARBA"/>
</dbReference>
<dbReference type="InterPro" id="IPR010071">
    <property type="entry name" value="AA_adenyl_dom"/>
</dbReference>
<keyword evidence="2" id="KW-0596">Phosphopantetheine</keyword>
<dbReference type="GO" id="GO:0031177">
    <property type="term" value="F:phosphopantetheine binding"/>
    <property type="evidence" value="ECO:0007669"/>
    <property type="project" value="InterPro"/>
</dbReference>
<dbReference type="EMBL" id="NKHZ01000052">
    <property type="protein sequence ID" value="PNS17152.1"/>
    <property type="molecule type" value="Genomic_DNA"/>
</dbReference>
<feature type="domain" description="Carrier" evidence="7">
    <location>
        <begin position="1626"/>
        <end position="1700"/>
    </location>
</feature>
<dbReference type="Pfam" id="PF00668">
    <property type="entry name" value="Condensation"/>
    <property type="match status" value="6"/>
</dbReference>
<comment type="caution">
    <text evidence="8">The sequence shown here is derived from an EMBL/GenBank/DDBJ whole genome shotgun (WGS) entry which is preliminary data.</text>
</comment>
<proteinExistence type="inferred from homology"/>
<protein>
    <submittedName>
        <fullName evidence="8">Nonribosomal peptide synthetase 2</fullName>
    </submittedName>
</protein>
<evidence type="ECO:0000259" key="7">
    <source>
        <dbReference type="PROSITE" id="PS50075"/>
    </source>
</evidence>
<evidence type="ECO:0000256" key="2">
    <source>
        <dbReference type="ARBA" id="ARBA00022450"/>
    </source>
</evidence>
<dbReference type="Gene3D" id="3.30.559.10">
    <property type="entry name" value="Chloramphenicol acetyltransferase-like domain"/>
    <property type="match status" value="6"/>
</dbReference>
<dbReference type="GO" id="GO:0043041">
    <property type="term" value="P:amino acid activation for nonribosomal peptide biosynthetic process"/>
    <property type="evidence" value="ECO:0007669"/>
    <property type="project" value="TreeGrafter"/>
</dbReference>
<dbReference type="STRING" id="2082308.A0A2K1QQ50"/>
<dbReference type="Gene3D" id="3.40.50.12780">
    <property type="entry name" value="N-terminal domain of ligase-like"/>
    <property type="match status" value="3"/>
</dbReference>
<dbReference type="Pfam" id="PF00550">
    <property type="entry name" value="PP-binding"/>
    <property type="match status" value="6"/>
</dbReference>
<feature type="compositionally biased region" description="Polar residues" evidence="6">
    <location>
        <begin position="166"/>
        <end position="175"/>
    </location>
</feature>
<feature type="domain" description="Carrier" evidence="7">
    <location>
        <begin position="4293"/>
        <end position="4366"/>
    </location>
</feature>
<dbReference type="Proteomes" id="UP000243797">
    <property type="component" value="Unassembled WGS sequence"/>
</dbReference>
<feature type="domain" description="Carrier" evidence="7">
    <location>
        <begin position="2125"/>
        <end position="2201"/>
    </location>
</feature>
<dbReference type="FunFam" id="3.30.300.30:FF:000015">
    <property type="entry name" value="Nonribosomal peptide synthase SidD"/>
    <property type="match status" value="1"/>
</dbReference>
<dbReference type="InterPro" id="IPR042099">
    <property type="entry name" value="ANL_N_sf"/>
</dbReference>
<feature type="domain" description="Carrier" evidence="7">
    <location>
        <begin position="551"/>
        <end position="628"/>
    </location>
</feature>
<dbReference type="InterPro" id="IPR006162">
    <property type="entry name" value="Ppantetheine_attach_site"/>
</dbReference>
<dbReference type="InterPro" id="IPR009081">
    <property type="entry name" value="PP-bd_ACP"/>
</dbReference>
<feature type="domain" description="Carrier" evidence="7">
    <location>
        <begin position="3191"/>
        <end position="3268"/>
    </location>
</feature>
<dbReference type="NCBIfam" id="NF003417">
    <property type="entry name" value="PRK04813.1"/>
    <property type="match status" value="4"/>
</dbReference>
<comment type="similarity">
    <text evidence="5">Belongs to the NRP synthetase family.</text>
</comment>
<accession>A0A2K1QQ50</accession>
<dbReference type="InterPro" id="IPR045851">
    <property type="entry name" value="AMP-bd_C_sf"/>
</dbReference>
<dbReference type="InterPro" id="IPR020845">
    <property type="entry name" value="AMP-binding_CS"/>
</dbReference>
<dbReference type="SUPFAM" id="SSF47336">
    <property type="entry name" value="ACP-like"/>
    <property type="match status" value="6"/>
</dbReference>
<dbReference type="InterPro" id="IPR023213">
    <property type="entry name" value="CAT-like_dom_sf"/>
</dbReference>
<sequence length="4818" mass="531611">MATDAHDRLSVVNPSPAFLDGPDLLHHLIADETTDAIALEYHDSNGLALQLSYQQLHHRAARLAHTLSRRRGGATDRPSITPLLIPQSAALYISQIAILKSGSAFCPLNLDVPEERLKFILQDVAATVVLTTPEYKDKFNCLPDLVVLVLDGEGNLLQPGDDGPDNGTSARNVPPSSKDVADHDSGMRIARTTDPAYIMYTSGSTGTPKAVILSHRAVTQSLLAHDRFIPAFSRFLQFANPTFDVSVFEIYFPFFRKATLVSCDRTYLLSDLSNVVTQLNVDGAELTPSVVASLVRSRNAVPKLRTLLTIGEMLNPQTVREFAGTSSDDSLLYGMYGPTEAAIHCTLQPSFKQSDTVNTIGVPLDTVSCFVIKPTEECSAPDDVQIVPQGEVGELAVGGHQLADGYLNREEQTKAVFINHSEYGPLYRTGDKAKLTERGLLECLGRISKGQVKLRGQRIELGEIEHAASNLQGVHAASASVIDGQLVLFAVADESQVKRADIEDSCRKWLPRYMVPNDIVILKDFPYLPSGKTDSKKLDADYRTSIADSLQEETPKVADNRKLLEILRLSVNKAIKPTSNLASAGLDSLRAIKLATELRRHGYPQLSAVDLLRCTTVKDLDALVIKSSTSSAIKSEQVDVDFAEIQRELRQSLDDLLGDAAREVSDVFPCTPLQDAMLVETAKNPEAYYNSATLTLPHSIDTHSLHATFRQVAEQHISLRSGFVQSPHQCSAFTQIVWSSIQDAQFGRTAGSETAFAASDQINLLRPLLIHVQETTTPPRIVIQLHHALYDQWSLDILVDDLYRAIQHQPIPQRPSFATVSQTALEMRASRKQQSTLNAFWRSYLSGATFTKLPNLTGRTSTDAKLAISRRKFQIKPTQLSRLASRYKTSESAIFQTAYGYLLSLYVGQSDITFGAVFSGRTAAIDGVQDIFGPMLSTLPTRLTSAGVRRFKDLVKATQNSNLDIMANTDLPLINIKRAASIDPSTSLFDSIFVWQGSPRESVTQVEVQLVDTTDYVEFDLTLDVEPSKSGYVVKATYRQNILPKPQIEFFLDQLDLILTQVVDFPECRLNELFVDVHPQDCMSIFNPLPAQLECGGGLTRMMDDSIRQFGDRPAICFANQINENGIDQESLTYSELSVRANQLAHYMLAEDLQPGGLVCIVMEKSVNLYISILAAIKAGCGYLPIVPSTPIHRIGKILADAPITFTMCDLQTAEILAALSISELHIVENVPFATLSRYRPRIIANLQDVAYAVYTSGTTGTPKGVLVTHENICSNLKVLGGMYPKVERGRLLQVCNQAFDVSVFEIFYAWTQGMCLCSAGNDVLFRDLELSIRKFGVTHLSMTPTVAALVKRQNIPSVQFLVTSGEPLSASVHRNWAGKHLYQGYGPSETTNICTVNACMPLDDSINNIGPSFANTSTFVLPQNGDFAPLPRGALGELCFGGQQVFKGYQNMPDLTASKIINHPKYGRIYRSGDLGRMASDGSILIEGRTDTQRKIRGQRIELGEVIHALIGCKGVLDATALVAGGQGAETLVAFWIPDSTSRPKYSILDADQQVQSVIAYLRKTLEAVLPSYMVPSFFVPISALPMTSQSKIDINRLIEDFGDLPEAYLEGLADIDHVDDGEWSETDQAIRQILAQTLGTQESSIHRNTSLFGLGLDSLSAIRLASSFKKQLGTPIDVSTILKRSRLALLSEFVQERDQFEAKTNGQVSPLEKFKSKDQIAQVKSKCAERTQGVHKILPCTPLQEAMLSASISQGSSAYLNRNVLTLRAPSEALKAAWTRMIQRHEILRTMFFSTDDVRFPFVQAVLGEMDVPWYDQSGSMSPNELLYGLPSEVAAAVDSNEVPFRLTHYKGSEEDFLVIDMHHALYDANAMSILLEDVERSQRSEELPASVTFDTFLEHMLHKDEGEADAFFDTMLLKFKPQEFPGVSINERSFSAQHLVMEVPADQMHSFQKKYSVSMLALVQAAWSQVLSVLQDTSDLCFGNVVSGRTVPVEGVERLVAPCFNTLPVRASMNDLKDNLELVQHLHRLNVDSLAYQLTPLRRTQQRLQSGLRLFDSLVLLQQDEQHLDPSIWTFNGEKGDMDFPCIIEVVPDSGYLRVSLHFQRNLFSDSSAAASVDKSDDSWTDVEASIRDTFLSVSNAEVKNLNKHTTIYRMGLDSISAIQAANRLKSQGFSISAMDILEHPTPSELAEFIEAAASQNHIMGKPGIDFASFDEKHRSDLAVARLQKVRPCTAVQSGMLTAFIRSRGRDYLNHFAYKVDPTINAADLINSWRIAAAANEMLRTGFVEVEDPQYSFAMVTFEVEETSTPTEIVEGPVSLDSLTEQNSAEIFDDFRTPAWRCKIIRSKEDMTMLISMHHALYDAASLSQMLGQVTNTLKSSARVPPASMELALNHILSNSGTTDDRKSFWTQALRAVNPSRFPNLHPVIPNLEGVLDVHLEVSRPRSELEALCSAQGISLQAVFQAAWARLLSAYTGEEQVTFGIVHSGRVSDETQNACFPCINTLPLTCNAGTSSNELLKKLVDYNAGVQKHCYTPLADIQQWLGLQNEALFDTIFAFQKPLTDAGSAWDLVYEKAAVDYSVSIEVEHLTGDTLRLRTTFESTILPEEQAHAMLRHLETLALELLNDTTTLEQRSRDLAIVPAKDPVIHSNFTLLHQMVDQAVKEHPDRPALEFISSIEDDVVQRQSWTFKQLDQKADCVAHLLHNRGVKPGSVVGLCFDKCPEAAFAFLGILKAGCCILAIDSTAPLARKEFIMSDSSASAILCSQQVADELASTDDVIILNLALHLDERLPSKPLKTAVDQGPHSLSYILYTSGTTGTPKGCEITHENAVQALLAFQRLFKGRWTEKSVWLQFASYHFDVAILEHFWTWSVGMKMLCAPRDLILEDIASFIDRFQITHLDLTPSLGRLLDPATVPSLHSGVFITGGEAVKPEMLRTWGDIGCLFNFYGPTETTIGVTTFPSVPTNGKAANIGWQFDNVGTCVLKPATQEPVFRGGVGELCIFGKLVGKGYLNRPDLNSDRFPHIDNLGERIYRTGDLVRLLHDNSFEFLGRADSQVKLRGQRLEIDEIVTVILGCEAIEDAVCVVARQEVQQKDQLVAFVTPSSDRKQGQPALYENSTIDKMISQAKTACEDRLPVYMVPTHFIPIHFVPLSVNNKQDDKALKQFYQSLSTTQLQQLSLSCTEQRELNDIERVIVASLSATLGTDLDEVKPDANLFALGMSSISAVQLSRRLKSTGYPKVNISMVMQNATISKLARVITDSASSGADSEVLAAKQSIAACQQRYLGQVAQALSLGVQDIEKLAPCTPLQQGILFRSQSTEDGLYFNRFLFDVQVANLGRLRKAFEQLIRSTEILRVAFVETEDGHVQVVRKTVDLDWQETAGSDEVLEDRRQEWIARNDRGLFYPLSVTIATGAQSAKMQVCIHHALYDGNSWGLLVEKLTSLYHGNIPQEAAPFFDVLGHGPLRSSKQARDFWLETLQSTTFEPMQEIANEPSEQDILVTKSISGIEKLDSLRRDLQVTPQALVQAVWLATLSTYHAGPVGLIVSGRSMDIDAEGVIGPLFNTIPFGWSIGDKESWTSFCRRCHDFNLATMPYQHTPLRDITKWLGKSSADPLFETLFVFQQPTSQAGDDNDVLSPIEDQNYMADYPLSFEAELSHHGSLTVTLGAQGHYFDRARLEAMVSQFEANFASFTKDPQAIIALSNSYKEKIRTGSSSRDLPDANGYHGTFEWASEASIVRKEMAMLASIDVKDIDEHTSIFAIGLDSIDAVKLSARLKKHGILVPVSALMRSQTIPKILGQIKKATSNDDTLGLDKTREAQREILVETVKKSLPVKGPAVEEILAATPMQEALISEMLRSGHTAYFNHDVLQLEPDVDISKLERAWEQVIEANPILRTAFVPIEDPNIASTFAQVVLKLRSVMLDRVTIAEKDDIDKLLQRVTADVKRDGTLTVPLRLTLATQSRKQYLILSIAHALYDGYSLGLLHSDVAMAYHSEAPKRPSYIPAVEKALLSIGSSAISFWESLLVGVTPSQIATSGPTTPTTHRAEIASSLTASTIKAFCRANDITPQALCQTAWALHLAFLTHSLDVTYGLVLAGRDGPEAEEVMFPTMNTVVSRNVVHGTGRDMIKEMQEQLLSVRDFQGTPLRQILQIIKRVGRVNEGPGVIDALFTFQKNSERQSGGKLYESVSGASEVEHAVAVEAEICGEDLVWRNAVRSSVGEEKEIQDMLHQIDGLLSKLVNQAGDEILTFEAGKVSVLGQQPFELVKSTGETKGTETVISTKNEKFTEVETKIRDVVAHLAKVPAEEIAKTTRLDNLGIDSISAIKLASLLKKQGITLAVSKIIRAGTIESMASLVKTSANNDEHMVETDHCSALITSKGISASSLGLNQDTVESILPITAGQTYMLATWAHSEGKLFYPTFTYTMSGNVTDYSINVAWKELVTRNSILRTSFIATKQEDLPFVQVVLKNRNAELRPRTNEQFFANLDVARQGGRTLLKLSIHHALYDAVSLQLLMRELEDLLNGKSSLPAPISFSTFISPSVATTSKSKQEAFWKSYLSDLPTSLALATKYAGGKTEVFTPEAHAVSTANEAKLRRAGVSLQALFFAIYAQVHARTYGKDNDVSLGVYLANRSSESSERLLAPTVNLLPLRARCPSRTKTVDVARQIQEDIKRISEEDVAGAALWEIQKWTGITADVFVNFIKLPEEDDISNEDDGRIKITSVDIDEEHEFKERAKVVPIEDEASFELPKELIGANIGGAYPPSVDIEATVRDGKLAVGVFGFESVIGLERAQDIVEGIKQGMGEYFDVQL</sequence>
<dbReference type="Gene3D" id="3.30.559.30">
    <property type="entry name" value="Nonribosomal peptide synthetase, condensation domain"/>
    <property type="match status" value="6"/>
</dbReference>
<dbReference type="Pfam" id="PF00501">
    <property type="entry name" value="AMP-binding"/>
    <property type="match status" value="3"/>
</dbReference>
<dbReference type="InterPro" id="IPR001242">
    <property type="entry name" value="Condensation_dom"/>
</dbReference>
<dbReference type="PROSITE" id="PS50075">
    <property type="entry name" value="CARRIER"/>
    <property type="match status" value="6"/>
</dbReference>